<protein>
    <submittedName>
        <fullName evidence="5">Putative glycoside hydrolase family 16 protein</fullName>
    </submittedName>
</protein>
<dbReference type="SUPFAM" id="SSF49899">
    <property type="entry name" value="Concanavalin A-like lectins/glucanases"/>
    <property type="match status" value="1"/>
</dbReference>
<dbReference type="Gene3D" id="2.60.120.200">
    <property type="match status" value="1"/>
</dbReference>
<evidence type="ECO:0000313" key="5">
    <source>
        <dbReference type="EMBL" id="KTB31453.1"/>
    </source>
</evidence>
<comment type="caution">
    <text evidence="5">The sequence shown here is derived from an EMBL/GenBank/DDBJ whole genome shotgun (WGS) entry which is preliminary data.</text>
</comment>
<evidence type="ECO:0000313" key="6">
    <source>
        <dbReference type="Proteomes" id="UP000054988"/>
    </source>
</evidence>
<keyword evidence="5" id="KW-0378">Hydrolase</keyword>
<dbReference type="Proteomes" id="UP000054988">
    <property type="component" value="Unassembled WGS sequence"/>
</dbReference>
<feature type="compositionally biased region" description="Low complexity" evidence="2">
    <location>
        <begin position="101"/>
        <end position="119"/>
    </location>
</feature>
<keyword evidence="3" id="KW-0812">Transmembrane</keyword>
<evidence type="ECO:0000259" key="4">
    <source>
        <dbReference type="PROSITE" id="PS51762"/>
    </source>
</evidence>
<organism evidence="5 6">
    <name type="scientific">Moniliophthora roreri</name>
    <name type="common">Frosty pod rot fungus</name>
    <name type="synonym">Monilia roreri</name>
    <dbReference type="NCBI Taxonomy" id="221103"/>
    <lineage>
        <taxon>Eukaryota</taxon>
        <taxon>Fungi</taxon>
        <taxon>Dikarya</taxon>
        <taxon>Basidiomycota</taxon>
        <taxon>Agaricomycotina</taxon>
        <taxon>Agaricomycetes</taxon>
        <taxon>Agaricomycetidae</taxon>
        <taxon>Agaricales</taxon>
        <taxon>Marasmiineae</taxon>
        <taxon>Marasmiaceae</taxon>
        <taxon>Moniliophthora</taxon>
    </lineage>
</organism>
<evidence type="ECO:0000256" key="3">
    <source>
        <dbReference type="SAM" id="Phobius"/>
    </source>
</evidence>
<dbReference type="PANTHER" id="PTHR10963">
    <property type="entry name" value="GLYCOSYL HYDROLASE-RELATED"/>
    <property type="match status" value="1"/>
</dbReference>
<feature type="domain" description="GH16" evidence="4">
    <location>
        <begin position="292"/>
        <end position="586"/>
    </location>
</feature>
<evidence type="ECO:0000256" key="2">
    <source>
        <dbReference type="SAM" id="MobiDB-lite"/>
    </source>
</evidence>
<name>A0A0W0F550_MONRR</name>
<dbReference type="EMBL" id="LATX01002323">
    <property type="protein sequence ID" value="KTB31453.1"/>
    <property type="molecule type" value="Genomic_DNA"/>
</dbReference>
<dbReference type="Pfam" id="PF00722">
    <property type="entry name" value="Glyco_hydro_16"/>
    <property type="match status" value="1"/>
</dbReference>
<dbReference type="InterPro" id="IPR013320">
    <property type="entry name" value="ConA-like_dom_sf"/>
</dbReference>
<feature type="compositionally biased region" description="Polar residues" evidence="2">
    <location>
        <begin position="25"/>
        <end position="36"/>
    </location>
</feature>
<sequence length="588" mass="65266">MDVSSSESEYQPRIRRAPRRRSSIVQSEAESTTEWNPASLYTDRPPPSSFPFPFQSYAGNPDPGTPIPGISSRRSSMESISAARRNSEDLNLIRPHAPFMAGNAAEPSPSGSGASTPNSIYRNSVGHNTSSTPNIPRNNSATFRAPFLSPASRPTSSFWSPPTHPSPAASNTALPIPKAPPPLPSTRLAQPLTKEDKPWLTRTPPRDRFSYWITLILIFLGWAAAACLVFFGTRTVNLLPENQLCMVLDENFNGGGINTDIWQYDTGLGGFGNGEFQIMTKQSRNARIENGELWIVPTLTSDNLDGGRQAIFNGGSYDLGDDCSTQDNSSNCAVKSDGSTVIPPVESARLTTKGTKSIRYGRVQVRARLPIGDWLWPAIWMLPVSNEYGPWPLSGEIDIMESRGNGIEYPFQGINYVRSSFNYAPLESLLNQIYGWWSMKRGGFHQDFHVYTLEWTPQWMRVFVDSRLHAMLDLNIKKEKESFFKRGGFPQTAQNGSSEVVVPNPWSNSGWNAPFDQDFYLILSMAAGGTSGWFPDDSDKPWHDGSLTAMYDFANAQDTWASTWPSNDADRALRIDYVKMWQLGSCPA</sequence>
<dbReference type="GO" id="GO:0004553">
    <property type="term" value="F:hydrolase activity, hydrolyzing O-glycosyl compounds"/>
    <property type="evidence" value="ECO:0007669"/>
    <property type="project" value="InterPro"/>
</dbReference>
<feature type="region of interest" description="Disordered" evidence="2">
    <location>
        <begin position="1"/>
        <end position="189"/>
    </location>
</feature>
<feature type="transmembrane region" description="Helical" evidence="3">
    <location>
        <begin position="209"/>
        <end position="231"/>
    </location>
</feature>
<proteinExistence type="inferred from homology"/>
<feature type="compositionally biased region" description="Low complexity" evidence="2">
    <location>
        <begin position="70"/>
        <end position="84"/>
    </location>
</feature>
<dbReference type="PANTHER" id="PTHR10963:SF55">
    <property type="entry name" value="GLYCOSIDE HYDROLASE FAMILY 16 PROTEIN"/>
    <property type="match status" value="1"/>
</dbReference>
<dbReference type="eggNOG" id="ENOG502QRX5">
    <property type="taxonomic scope" value="Eukaryota"/>
</dbReference>
<dbReference type="GO" id="GO:0005975">
    <property type="term" value="P:carbohydrate metabolic process"/>
    <property type="evidence" value="ECO:0007669"/>
    <property type="project" value="InterPro"/>
</dbReference>
<keyword evidence="3" id="KW-1133">Transmembrane helix</keyword>
<dbReference type="InterPro" id="IPR050546">
    <property type="entry name" value="Glycosyl_Hydrlase_16"/>
</dbReference>
<dbReference type="AlphaFoldDB" id="A0A0W0F550"/>
<dbReference type="InterPro" id="IPR000757">
    <property type="entry name" value="Beta-glucanase-like"/>
</dbReference>
<dbReference type="PROSITE" id="PS51762">
    <property type="entry name" value="GH16_2"/>
    <property type="match status" value="1"/>
</dbReference>
<feature type="compositionally biased region" description="Polar residues" evidence="2">
    <location>
        <begin position="120"/>
        <end position="142"/>
    </location>
</feature>
<accession>A0A0W0F550</accession>
<gene>
    <name evidence="5" type="ORF">WG66_15985</name>
</gene>
<reference evidence="5 6" key="1">
    <citation type="submission" date="2015-12" db="EMBL/GenBank/DDBJ databases">
        <title>Draft genome sequence of Moniliophthora roreri, the causal agent of frosty pod rot of cacao.</title>
        <authorList>
            <person name="Aime M.C."/>
            <person name="Diaz-Valderrama J.R."/>
            <person name="Kijpornyongpan T."/>
            <person name="Phillips-Mora W."/>
        </authorList>
    </citation>
    <scope>NUCLEOTIDE SEQUENCE [LARGE SCALE GENOMIC DNA]</scope>
    <source>
        <strain evidence="5 6">MCA 2952</strain>
    </source>
</reference>
<evidence type="ECO:0000256" key="1">
    <source>
        <dbReference type="ARBA" id="ARBA00006865"/>
    </source>
</evidence>
<comment type="similarity">
    <text evidence="1">Belongs to the glycosyl hydrolase 16 family.</text>
</comment>
<feature type="compositionally biased region" description="Basic residues" evidence="2">
    <location>
        <begin position="13"/>
        <end position="22"/>
    </location>
</feature>
<keyword evidence="3" id="KW-0472">Membrane</keyword>